<feature type="region of interest" description="Disordered" evidence="1">
    <location>
        <begin position="63"/>
        <end position="103"/>
    </location>
</feature>
<sequence length="103" mass="11970">MYTHSILLRSPLRVQAFPCPCFCQLEHDHVERGCSRDKCEKVWPTSRGSRSGCRHSEQFMTSTTGSNLYLSPPLNVDGKDDRARNEQNLRHRNNPKRTRAKDR</sequence>
<keyword evidence="3" id="KW-1185">Reference proteome</keyword>
<dbReference type="Proteomes" id="UP000054477">
    <property type="component" value="Unassembled WGS sequence"/>
</dbReference>
<reference evidence="2 3" key="1">
    <citation type="submission" date="2014-04" db="EMBL/GenBank/DDBJ databases">
        <authorList>
            <consortium name="DOE Joint Genome Institute"/>
            <person name="Kuo A."/>
            <person name="Kohler A."/>
            <person name="Nagy L.G."/>
            <person name="Floudas D."/>
            <person name="Copeland A."/>
            <person name="Barry K.W."/>
            <person name="Cichocki N."/>
            <person name="Veneault-Fourrey C."/>
            <person name="LaButti K."/>
            <person name="Lindquist E.A."/>
            <person name="Lipzen A."/>
            <person name="Lundell T."/>
            <person name="Morin E."/>
            <person name="Murat C."/>
            <person name="Sun H."/>
            <person name="Tunlid A."/>
            <person name="Henrissat B."/>
            <person name="Grigoriev I.V."/>
            <person name="Hibbett D.S."/>
            <person name="Martin F."/>
            <person name="Nordberg H.P."/>
            <person name="Cantor M.N."/>
            <person name="Hua S.X."/>
        </authorList>
    </citation>
    <scope>NUCLEOTIDE SEQUENCE [LARGE SCALE GENOMIC DNA]</scope>
    <source>
        <strain evidence="2 3">LaAM-08-1</strain>
    </source>
</reference>
<dbReference type="EMBL" id="KN838635">
    <property type="protein sequence ID" value="KIJ99957.1"/>
    <property type="molecule type" value="Genomic_DNA"/>
</dbReference>
<dbReference type="HOGENOM" id="CLU_2264171_0_0_1"/>
<feature type="compositionally biased region" description="Basic residues" evidence="1">
    <location>
        <begin position="90"/>
        <end position="103"/>
    </location>
</feature>
<name>A0A0C9XVG7_9AGAR</name>
<gene>
    <name evidence="2" type="ORF">K443DRAFT_154220</name>
</gene>
<feature type="compositionally biased region" description="Basic and acidic residues" evidence="1">
    <location>
        <begin position="77"/>
        <end position="89"/>
    </location>
</feature>
<evidence type="ECO:0000313" key="2">
    <source>
        <dbReference type="EMBL" id="KIJ99957.1"/>
    </source>
</evidence>
<protein>
    <submittedName>
        <fullName evidence="2">Uncharacterized protein</fullName>
    </submittedName>
</protein>
<accession>A0A0C9XVG7</accession>
<evidence type="ECO:0000256" key="1">
    <source>
        <dbReference type="SAM" id="MobiDB-lite"/>
    </source>
</evidence>
<evidence type="ECO:0000313" key="3">
    <source>
        <dbReference type="Proteomes" id="UP000054477"/>
    </source>
</evidence>
<reference evidence="3" key="2">
    <citation type="submission" date="2015-01" db="EMBL/GenBank/DDBJ databases">
        <title>Evolutionary Origins and Diversification of the Mycorrhizal Mutualists.</title>
        <authorList>
            <consortium name="DOE Joint Genome Institute"/>
            <consortium name="Mycorrhizal Genomics Consortium"/>
            <person name="Kohler A."/>
            <person name="Kuo A."/>
            <person name="Nagy L.G."/>
            <person name="Floudas D."/>
            <person name="Copeland A."/>
            <person name="Barry K.W."/>
            <person name="Cichocki N."/>
            <person name="Veneault-Fourrey C."/>
            <person name="LaButti K."/>
            <person name="Lindquist E.A."/>
            <person name="Lipzen A."/>
            <person name="Lundell T."/>
            <person name="Morin E."/>
            <person name="Murat C."/>
            <person name="Riley R."/>
            <person name="Ohm R."/>
            <person name="Sun H."/>
            <person name="Tunlid A."/>
            <person name="Henrissat B."/>
            <person name="Grigoriev I.V."/>
            <person name="Hibbett D.S."/>
            <person name="Martin F."/>
        </authorList>
    </citation>
    <scope>NUCLEOTIDE SEQUENCE [LARGE SCALE GENOMIC DNA]</scope>
    <source>
        <strain evidence="3">LaAM-08-1</strain>
    </source>
</reference>
<dbReference type="AlphaFoldDB" id="A0A0C9XVG7"/>
<proteinExistence type="predicted"/>
<organism evidence="2 3">
    <name type="scientific">Laccaria amethystina LaAM-08-1</name>
    <dbReference type="NCBI Taxonomy" id="1095629"/>
    <lineage>
        <taxon>Eukaryota</taxon>
        <taxon>Fungi</taxon>
        <taxon>Dikarya</taxon>
        <taxon>Basidiomycota</taxon>
        <taxon>Agaricomycotina</taxon>
        <taxon>Agaricomycetes</taxon>
        <taxon>Agaricomycetidae</taxon>
        <taxon>Agaricales</taxon>
        <taxon>Agaricineae</taxon>
        <taxon>Hydnangiaceae</taxon>
        <taxon>Laccaria</taxon>
    </lineage>
</organism>